<dbReference type="Proteomes" id="UP000243217">
    <property type="component" value="Unassembled WGS sequence"/>
</dbReference>
<proteinExistence type="predicted"/>
<evidence type="ECO:0000313" key="1">
    <source>
        <dbReference type="EMBL" id="OQR80483.1"/>
    </source>
</evidence>
<comment type="caution">
    <text evidence="1">The sequence shown here is derived from an EMBL/GenBank/DDBJ whole genome shotgun (WGS) entry which is preliminary data.</text>
</comment>
<evidence type="ECO:0000313" key="2">
    <source>
        <dbReference type="Proteomes" id="UP000243217"/>
    </source>
</evidence>
<protein>
    <submittedName>
        <fullName evidence="1">Uncharacterized protein</fullName>
    </submittedName>
</protein>
<dbReference type="AlphaFoldDB" id="A0A1V9Y440"/>
<name>A0A1V9Y440_9STRA</name>
<organism evidence="1 2">
    <name type="scientific">Thraustotheca clavata</name>
    <dbReference type="NCBI Taxonomy" id="74557"/>
    <lineage>
        <taxon>Eukaryota</taxon>
        <taxon>Sar</taxon>
        <taxon>Stramenopiles</taxon>
        <taxon>Oomycota</taxon>
        <taxon>Saprolegniomycetes</taxon>
        <taxon>Saprolegniales</taxon>
        <taxon>Achlyaceae</taxon>
        <taxon>Thraustotheca</taxon>
    </lineage>
</organism>
<dbReference type="PANTHER" id="PTHR14819">
    <property type="entry name" value="GTP-BINDING"/>
    <property type="match status" value="1"/>
</dbReference>
<accession>A0A1V9Y440</accession>
<dbReference type="InterPro" id="IPR052986">
    <property type="entry name" value="VLIG_GTPase"/>
</dbReference>
<gene>
    <name evidence="1" type="ORF">THRCLA_12035</name>
</gene>
<dbReference type="PANTHER" id="PTHR14819:SF25">
    <property type="entry name" value="CHROMOSOME UNDETERMINED SCAFFOLD_52, WHOLE GENOME SHOTGUN SEQUENCE"/>
    <property type="match status" value="1"/>
</dbReference>
<sequence length="413" mass="46678">MIYKKKWSKSLTEVAILTLYVTLINYLKSIQKRWDMANSVSSKFAMCKESMWHYAQNLCKGHKAADLLILMLDTWLSENLPVAFNEELVNEVASLLKGQSWVQSAEVMQATLDKNLIDLIRADDIATMLYWIKRPLEHGEFTTTRLIQTKVQECFVRVATATYINIKQCIVVAATAASNVNVNRSARGTSALVENLPKVDDDIMNCDEQGPHIFSSNKSLSVLNAVLDSLDLYQSAIKPNEMLSANIALSVLKTIRNESRGANYGVIPRCGQPCPMCGCPCTKGIDHVSSSENDEIPHDTYHQPSGLSGTFWSISNELVGKNCVQCTIDDDTIKLNDDKKFPYKEFNKAFPSWAVPTDQDRLPLREYIFAQYQDELADLYNKPKCPSIPHEYSHDIDDIARRIDRMLIKCNVY</sequence>
<keyword evidence="2" id="KW-1185">Reference proteome</keyword>
<dbReference type="OrthoDB" id="167077at2759"/>
<dbReference type="EMBL" id="JNBS01005240">
    <property type="protein sequence ID" value="OQR80483.1"/>
    <property type="molecule type" value="Genomic_DNA"/>
</dbReference>
<reference evidence="1 2" key="1">
    <citation type="journal article" date="2014" name="Genome Biol. Evol.">
        <title>The secreted proteins of Achlya hypogyna and Thraustotheca clavata identify the ancestral oomycete secretome and reveal gene acquisitions by horizontal gene transfer.</title>
        <authorList>
            <person name="Misner I."/>
            <person name="Blouin N."/>
            <person name="Leonard G."/>
            <person name="Richards T.A."/>
            <person name="Lane C.E."/>
        </authorList>
    </citation>
    <scope>NUCLEOTIDE SEQUENCE [LARGE SCALE GENOMIC DNA]</scope>
    <source>
        <strain evidence="1 2">ATCC 34112</strain>
    </source>
</reference>